<name>A0A8J2U6R2_9BACT</name>
<keyword evidence="7 12" id="KW-0418">Kinase</keyword>
<dbReference type="Gene3D" id="3.30.565.10">
    <property type="entry name" value="Histidine kinase-like ATPase, C-terminal domain"/>
    <property type="match status" value="1"/>
</dbReference>
<dbReference type="Pfam" id="PF02518">
    <property type="entry name" value="HATPase_c"/>
    <property type="match status" value="1"/>
</dbReference>
<evidence type="ECO:0000256" key="3">
    <source>
        <dbReference type="ARBA" id="ARBA00012438"/>
    </source>
</evidence>
<dbReference type="InterPro" id="IPR004358">
    <property type="entry name" value="Sig_transdc_His_kin-like_C"/>
</dbReference>
<evidence type="ECO:0000256" key="5">
    <source>
        <dbReference type="ARBA" id="ARBA00022679"/>
    </source>
</evidence>
<dbReference type="SUPFAM" id="SSF55874">
    <property type="entry name" value="ATPase domain of HSP90 chaperone/DNA topoisomerase II/histidine kinase"/>
    <property type="match status" value="1"/>
</dbReference>
<dbReference type="SUPFAM" id="SSF47384">
    <property type="entry name" value="Homodimeric domain of signal transducing histidine kinase"/>
    <property type="match status" value="1"/>
</dbReference>
<accession>A0A8J2U6R2</accession>
<dbReference type="SMART" id="SM00388">
    <property type="entry name" value="HisKA"/>
    <property type="match status" value="1"/>
</dbReference>
<dbReference type="Pfam" id="PF00512">
    <property type="entry name" value="HisKA"/>
    <property type="match status" value="1"/>
</dbReference>
<proteinExistence type="predicted"/>
<keyword evidence="4" id="KW-0597">Phosphoprotein</keyword>
<dbReference type="InterPro" id="IPR050428">
    <property type="entry name" value="TCS_sensor_his_kinase"/>
</dbReference>
<dbReference type="InterPro" id="IPR005467">
    <property type="entry name" value="His_kinase_dom"/>
</dbReference>
<dbReference type="GO" id="GO:0005886">
    <property type="term" value="C:plasma membrane"/>
    <property type="evidence" value="ECO:0007669"/>
    <property type="project" value="TreeGrafter"/>
</dbReference>
<dbReference type="PRINTS" id="PR00344">
    <property type="entry name" value="BCTRLSENSOR"/>
</dbReference>
<dbReference type="PROSITE" id="PS50109">
    <property type="entry name" value="HIS_KIN"/>
    <property type="match status" value="1"/>
</dbReference>
<dbReference type="InterPro" id="IPR003594">
    <property type="entry name" value="HATPase_dom"/>
</dbReference>
<evidence type="ECO:0000256" key="1">
    <source>
        <dbReference type="ARBA" id="ARBA00000085"/>
    </source>
</evidence>
<comment type="caution">
    <text evidence="12">The sequence shown here is derived from an EMBL/GenBank/DDBJ whole genome shotgun (WGS) entry which is preliminary data.</text>
</comment>
<comment type="catalytic activity">
    <reaction evidence="1">
        <text>ATP + protein L-histidine = ADP + protein N-phospho-L-histidine.</text>
        <dbReference type="EC" id="2.7.13.3"/>
    </reaction>
</comment>
<feature type="transmembrane region" description="Helical" evidence="10">
    <location>
        <begin position="12"/>
        <end position="34"/>
    </location>
</feature>
<evidence type="ECO:0000256" key="7">
    <source>
        <dbReference type="ARBA" id="ARBA00022777"/>
    </source>
</evidence>
<dbReference type="Proteomes" id="UP000607559">
    <property type="component" value="Unassembled WGS sequence"/>
</dbReference>
<dbReference type="InterPro" id="IPR036890">
    <property type="entry name" value="HATPase_C_sf"/>
</dbReference>
<reference evidence="12" key="1">
    <citation type="journal article" date="2014" name="Int. J. Syst. Evol. Microbiol.">
        <title>Complete genome sequence of Corynebacterium casei LMG S-19264T (=DSM 44701T), isolated from a smear-ripened cheese.</title>
        <authorList>
            <consortium name="US DOE Joint Genome Institute (JGI-PGF)"/>
            <person name="Walter F."/>
            <person name="Albersmeier A."/>
            <person name="Kalinowski J."/>
            <person name="Ruckert C."/>
        </authorList>
    </citation>
    <scope>NUCLEOTIDE SEQUENCE</scope>
    <source>
        <strain evidence="12">CGMCC 1.15448</strain>
    </source>
</reference>
<dbReference type="InterPro" id="IPR003661">
    <property type="entry name" value="HisK_dim/P_dom"/>
</dbReference>
<evidence type="ECO:0000256" key="8">
    <source>
        <dbReference type="ARBA" id="ARBA00022989"/>
    </source>
</evidence>
<dbReference type="Gene3D" id="1.10.287.130">
    <property type="match status" value="1"/>
</dbReference>
<dbReference type="InterPro" id="IPR036097">
    <property type="entry name" value="HisK_dim/P_sf"/>
</dbReference>
<dbReference type="GO" id="GO:0000155">
    <property type="term" value="F:phosphorelay sensor kinase activity"/>
    <property type="evidence" value="ECO:0007669"/>
    <property type="project" value="InterPro"/>
</dbReference>
<keyword evidence="5" id="KW-0808">Transferase</keyword>
<dbReference type="RefSeq" id="WP_188927649.1">
    <property type="nucleotide sequence ID" value="NZ_BMJC01000001.1"/>
</dbReference>
<protein>
    <recommendedName>
        <fullName evidence="3">histidine kinase</fullName>
        <ecNumber evidence="3">2.7.13.3</ecNumber>
    </recommendedName>
</protein>
<evidence type="ECO:0000313" key="13">
    <source>
        <dbReference type="Proteomes" id="UP000607559"/>
    </source>
</evidence>
<evidence type="ECO:0000313" key="12">
    <source>
        <dbReference type="EMBL" id="GGA82714.1"/>
    </source>
</evidence>
<dbReference type="EC" id="2.7.13.3" evidence="3"/>
<sequence>MRLFTKYNRVNLVASILALLLGSVSYYFTVRYVLVSELDDNLRTEEAEVLDHVRTRNELPEPASYRDQRVRFEPAEEPVKREFTHTRLPQRRGRWEPFRELRFSVMVAGGLYTVYIDESEEETESLLMLIMLITAGMIVLLLTFLFMANRLLLRRMWQPFYQTLGGIRKFNLSNREPLPVQYTDIDEFRDLDEAIRQMTNTIIKDYEMLKGFADNASHEMQTPLAVINSKLDLLIQDTALGIEHHRPIQAMYDAIGRLRQLNQSLLLLTKIENNQFDQTETVDLAPLIEEKLQQLEDPVKDRRLTVHTDLDRLQLPMNGYLADILLNNLLSNAIRHNQDGGQVDIRLRERSLRVSNSGAALDFDAATIFDRFTKGAHSGGTGLGLAIVRQICDNYHYGLNYSYADDVHTIDITFN</sequence>
<dbReference type="CDD" id="cd00082">
    <property type="entry name" value="HisKA"/>
    <property type="match status" value="1"/>
</dbReference>
<keyword evidence="8 10" id="KW-1133">Transmembrane helix</keyword>
<dbReference type="AlphaFoldDB" id="A0A8J2U6R2"/>
<gene>
    <name evidence="12" type="ORF">GCM10011511_02160</name>
</gene>
<feature type="transmembrane region" description="Helical" evidence="10">
    <location>
        <begin position="126"/>
        <end position="148"/>
    </location>
</feature>
<dbReference type="EMBL" id="BMJC01000001">
    <property type="protein sequence ID" value="GGA82714.1"/>
    <property type="molecule type" value="Genomic_DNA"/>
</dbReference>
<reference evidence="12" key="2">
    <citation type="submission" date="2020-09" db="EMBL/GenBank/DDBJ databases">
        <authorList>
            <person name="Sun Q."/>
            <person name="Zhou Y."/>
        </authorList>
    </citation>
    <scope>NUCLEOTIDE SEQUENCE</scope>
    <source>
        <strain evidence="12">CGMCC 1.15448</strain>
    </source>
</reference>
<keyword evidence="9 10" id="KW-0472">Membrane</keyword>
<organism evidence="12 13">
    <name type="scientific">Puia dinghuensis</name>
    <dbReference type="NCBI Taxonomy" id="1792502"/>
    <lineage>
        <taxon>Bacteria</taxon>
        <taxon>Pseudomonadati</taxon>
        <taxon>Bacteroidota</taxon>
        <taxon>Chitinophagia</taxon>
        <taxon>Chitinophagales</taxon>
        <taxon>Chitinophagaceae</taxon>
        <taxon>Puia</taxon>
    </lineage>
</organism>
<evidence type="ECO:0000256" key="10">
    <source>
        <dbReference type="SAM" id="Phobius"/>
    </source>
</evidence>
<evidence type="ECO:0000256" key="9">
    <source>
        <dbReference type="ARBA" id="ARBA00023136"/>
    </source>
</evidence>
<dbReference type="SMART" id="SM00387">
    <property type="entry name" value="HATPase_c"/>
    <property type="match status" value="1"/>
</dbReference>
<comment type="subcellular location">
    <subcellularLocation>
        <location evidence="2">Membrane</location>
    </subcellularLocation>
</comment>
<evidence type="ECO:0000259" key="11">
    <source>
        <dbReference type="PROSITE" id="PS50109"/>
    </source>
</evidence>
<dbReference type="PANTHER" id="PTHR45436">
    <property type="entry name" value="SENSOR HISTIDINE KINASE YKOH"/>
    <property type="match status" value="1"/>
</dbReference>
<evidence type="ECO:0000256" key="6">
    <source>
        <dbReference type="ARBA" id="ARBA00022692"/>
    </source>
</evidence>
<dbReference type="CDD" id="cd00075">
    <property type="entry name" value="HATPase"/>
    <property type="match status" value="1"/>
</dbReference>
<keyword evidence="13" id="KW-1185">Reference proteome</keyword>
<keyword evidence="6 10" id="KW-0812">Transmembrane</keyword>
<feature type="domain" description="Histidine kinase" evidence="11">
    <location>
        <begin position="215"/>
        <end position="398"/>
    </location>
</feature>
<dbReference type="PANTHER" id="PTHR45436:SF5">
    <property type="entry name" value="SENSOR HISTIDINE KINASE TRCS"/>
    <property type="match status" value="1"/>
</dbReference>
<evidence type="ECO:0000256" key="2">
    <source>
        <dbReference type="ARBA" id="ARBA00004370"/>
    </source>
</evidence>
<evidence type="ECO:0000256" key="4">
    <source>
        <dbReference type="ARBA" id="ARBA00022553"/>
    </source>
</evidence>